<sequence>MQNSSSNTQHKNLESPLAHHANPSFSRKAVSQDANAQREVERGREVLRATSSLSLLQQTQSPLKQIVVSQEQKQSEQPSKINYNENVRHLSSTTIQTLTTKPDNVQNPSTVRHRTSEKRIPYTNGSPHSTPQSEYPRRHIENNHMLVIPPKTSQSRVEDDIVKTKAEWNRASAAKEDSRTIQKQTTATTTAEGPVREEFPAGLDRSQFIYYNGDYYAPTIPGIRISKPDGKSSNPNYPLIEGPPEEMFREFRKHSKEFQKVIPLVNGARSAAEGQSRSAERPELDIMDKAIYMKQDGTIINAPPVRIPDKRT</sequence>
<feature type="compositionally biased region" description="Polar residues" evidence="1">
    <location>
        <begin position="123"/>
        <end position="133"/>
    </location>
</feature>
<keyword evidence="3" id="KW-1185">Reference proteome</keyword>
<accession>A0A3P7IFF0</accession>
<proteinExistence type="predicted"/>
<feature type="region of interest" description="Disordered" evidence="1">
    <location>
        <begin position="96"/>
        <end position="134"/>
    </location>
</feature>
<feature type="region of interest" description="Disordered" evidence="1">
    <location>
        <begin position="67"/>
        <end position="86"/>
    </location>
</feature>
<feature type="compositionally biased region" description="Basic and acidic residues" evidence="1">
    <location>
        <begin position="36"/>
        <end position="45"/>
    </location>
</feature>
<organism evidence="2 3">
    <name type="scientific">Strongylus vulgaris</name>
    <name type="common">Blood worm</name>
    <dbReference type="NCBI Taxonomy" id="40348"/>
    <lineage>
        <taxon>Eukaryota</taxon>
        <taxon>Metazoa</taxon>
        <taxon>Ecdysozoa</taxon>
        <taxon>Nematoda</taxon>
        <taxon>Chromadorea</taxon>
        <taxon>Rhabditida</taxon>
        <taxon>Rhabditina</taxon>
        <taxon>Rhabditomorpha</taxon>
        <taxon>Strongyloidea</taxon>
        <taxon>Strongylidae</taxon>
        <taxon>Strongylus</taxon>
    </lineage>
</organism>
<feature type="compositionally biased region" description="Basic and acidic residues" evidence="1">
    <location>
        <begin position="169"/>
        <end position="180"/>
    </location>
</feature>
<dbReference type="Proteomes" id="UP000270094">
    <property type="component" value="Unassembled WGS sequence"/>
</dbReference>
<protein>
    <submittedName>
        <fullName evidence="2">Uncharacterized protein</fullName>
    </submittedName>
</protein>
<dbReference type="AlphaFoldDB" id="A0A3P7IFF0"/>
<reference evidence="2 3" key="1">
    <citation type="submission" date="2018-11" db="EMBL/GenBank/DDBJ databases">
        <authorList>
            <consortium name="Pathogen Informatics"/>
        </authorList>
    </citation>
    <scope>NUCLEOTIDE SEQUENCE [LARGE SCALE GENOMIC DNA]</scope>
</reference>
<feature type="region of interest" description="Disordered" evidence="1">
    <location>
        <begin position="1"/>
        <end position="45"/>
    </location>
</feature>
<evidence type="ECO:0000313" key="2">
    <source>
        <dbReference type="EMBL" id="VDM71931.1"/>
    </source>
</evidence>
<dbReference type="EMBL" id="UYYB01022818">
    <property type="protein sequence ID" value="VDM71931.1"/>
    <property type="molecule type" value="Genomic_DNA"/>
</dbReference>
<evidence type="ECO:0000256" key="1">
    <source>
        <dbReference type="SAM" id="MobiDB-lite"/>
    </source>
</evidence>
<gene>
    <name evidence="2" type="ORF">SVUK_LOCUS6929</name>
</gene>
<feature type="compositionally biased region" description="Polar residues" evidence="1">
    <location>
        <begin position="96"/>
        <end position="110"/>
    </location>
</feature>
<dbReference type="OrthoDB" id="4473401at2759"/>
<name>A0A3P7IFF0_STRVU</name>
<evidence type="ECO:0000313" key="3">
    <source>
        <dbReference type="Proteomes" id="UP000270094"/>
    </source>
</evidence>
<feature type="region of interest" description="Disordered" evidence="1">
    <location>
        <begin position="169"/>
        <end position="195"/>
    </location>
</feature>
<feature type="compositionally biased region" description="Low complexity" evidence="1">
    <location>
        <begin position="67"/>
        <end position="81"/>
    </location>
</feature>
<feature type="compositionally biased region" description="Polar residues" evidence="1">
    <location>
        <begin position="1"/>
        <end position="10"/>
    </location>
</feature>
<feature type="non-terminal residue" evidence="2">
    <location>
        <position position="312"/>
    </location>
</feature>